<protein>
    <submittedName>
        <fullName evidence="2">Uncharacterized protein</fullName>
    </submittedName>
</protein>
<organism evidence="2 3">
    <name type="scientific">Arabidopsis thaliana</name>
    <name type="common">Mouse-ear cress</name>
    <dbReference type="NCBI Taxonomy" id="3702"/>
    <lineage>
        <taxon>Eukaryota</taxon>
        <taxon>Viridiplantae</taxon>
        <taxon>Streptophyta</taxon>
        <taxon>Embryophyta</taxon>
        <taxon>Tracheophyta</taxon>
        <taxon>Spermatophyta</taxon>
        <taxon>Magnoliopsida</taxon>
        <taxon>eudicotyledons</taxon>
        <taxon>Gunneridae</taxon>
        <taxon>Pentapetalae</taxon>
        <taxon>rosids</taxon>
        <taxon>malvids</taxon>
        <taxon>Brassicales</taxon>
        <taxon>Brassicaceae</taxon>
        <taxon>Camelineae</taxon>
        <taxon>Arabidopsis</taxon>
    </lineage>
</organism>
<feature type="compositionally biased region" description="Polar residues" evidence="1">
    <location>
        <begin position="13"/>
        <end position="29"/>
    </location>
</feature>
<feature type="region of interest" description="Disordered" evidence="1">
    <location>
        <begin position="1"/>
        <end position="50"/>
    </location>
</feature>
<dbReference type="EMBL" id="LUHQ01000009">
    <property type="protein sequence ID" value="OAO89401.1"/>
    <property type="molecule type" value="Genomic_DNA"/>
</dbReference>
<evidence type="ECO:0000256" key="1">
    <source>
        <dbReference type="SAM" id="MobiDB-lite"/>
    </source>
</evidence>
<accession>A0A178U9T5</accession>
<feature type="compositionally biased region" description="Basic residues" evidence="1">
    <location>
        <begin position="1"/>
        <end position="10"/>
    </location>
</feature>
<feature type="compositionally biased region" description="Low complexity" evidence="1">
    <location>
        <begin position="35"/>
        <end position="44"/>
    </location>
</feature>
<evidence type="ECO:0000313" key="3">
    <source>
        <dbReference type="Proteomes" id="UP000078284"/>
    </source>
</evidence>
<reference evidence="3" key="1">
    <citation type="journal article" date="2016" name="Proc. Natl. Acad. Sci. U.S.A.">
        <title>Chromosome-level assembly of Arabidopsis thaliana Ler reveals the extent of translocation and inversion polymorphisms.</title>
        <authorList>
            <person name="Zapata L."/>
            <person name="Ding J."/>
            <person name="Willing E.M."/>
            <person name="Hartwig B."/>
            <person name="Bezdan D."/>
            <person name="Jiao W.B."/>
            <person name="Patel V."/>
            <person name="Velikkakam James G."/>
            <person name="Koornneef M."/>
            <person name="Ossowski S."/>
            <person name="Schneeberger K."/>
        </authorList>
    </citation>
    <scope>NUCLEOTIDE SEQUENCE [LARGE SCALE GENOMIC DNA]</scope>
    <source>
        <strain evidence="3">cv. Landsberg erecta</strain>
    </source>
</reference>
<evidence type="ECO:0000313" key="2">
    <source>
        <dbReference type="EMBL" id="OAO89401.1"/>
    </source>
</evidence>
<proteinExistence type="predicted"/>
<dbReference type="Proteomes" id="UP000078284">
    <property type="component" value="Unassembled WGS sequence"/>
</dbReference>
<gene>
    <name evidence="2" type="ORF">AXX17_ATUG00870</name>
</gene>
<comment type="caution">
    <text evidence="2">The sequence shown here is derived from an EMBL/GenBank/DDBJ whole genome shotgun (WGS) entry which is preliminary data.</text>
</comment>
<dbReference type="AlphaFoldDB" id="A0A178U9T5"/>
<name>A0A178U9T5_ARATH</name>
<sequence length="163" mass="18654">MTGQKKKARKSVGPSSSSATAHQRWSFSTAAGLRPSQPQPQGVAPQPPVYQFPWPKLSKERIPSERVWKKDVNREFTKGDYINRPFSPDWDDYDTIFYNAWMSVEILPNRFADFGLMQRLQIEKSFLGLLDDIGNATLRKELLSSSFASQVFQQYVVDSFKSV</sequence>